<evidence type="ECO:0000256" key="5">
    <source>
        <dbReference type="ARBA" id="ARBA00022842"/>
    </source>
</evidence>
<dbReference type="InterPro" id="IPR013482">
    <property type="entry name" value="Molybde_CF_guanTrfase"/>
</dbReference>
<evidence type="ECO:0000259" key="9">
    <source>
        <dbReference type="Pfam" id="PF12804"/>
    </source>
</evidence>
<feature type="binding site" evidence="8">
    <location>
        <begin position="9"/>
        <end position="11"/>
    </location>
    <ligand>
        <name>GTP</name>
        <dbReference type="ChEBI" id="CHEBI:37565"/>
    </ligand>
</feature>
<feature type="binding site" evidence="8">
    <location>
        <position position="22"/>
    </location>
    <ligand>
        <name>GTP</name>
        <dbReference type="ChEBI" id="CHEBI:37565"/>
    </ligand>
</feature>
<feature type="binding site" evidence="8">
    <location>
        <position position="96"/>
    </location>
    <ligand>
        <name>GTP</name>
        <dbReference type="ChEBI" id="CHEBI:37565"/>
    </ligand>
</feature>
<reference evidence="11" key="1">
    <citation type="submission" date="2016-11" db="EMBL/GenBank/DDBJ databases">
        <authorList>
            <person name="Varghese N."/>
            <person name="Submissions S."/>
        </authorList>
    </citation>
    <scope>NUCLEOTIDE SEQUENCE [LARGE SCALE GENOMIC DNA]</scope>
    <source>
        <strain evidence="11">DSM 11003</strain>
    </source>
</reference>
<evidence type="ECO:0000256" key="6">
    <source>
        <dbReference type="ARBA" id="ARBA00023134"/>
    </source>
</evidence>
<comment type="similarity">
    <text evidence="8">Belongs to the MobA family.</text>
</comment>
<evidence type="ECO:0000256" key="1">
    <source>
        <dbReference type="ARBA" id="ARBA00022490"/>
    </source>
</evidence>
<keyword evidence="2 8" id="KW-0808">Transferase</keyword>
<dbReference type="CDD" id="cd02503">
    <property type="entry name" value="MobA"/>
    <property type="match status" value="1"/>
</dbReference>
<dbReference type="EMBL" id="FQWY01000031">
    <property type="protein sequence ID" value="SHH10913.1"/>
    <property type="molecule type" value="Genomic_DNA"/>
</dbReference>
<keyword evidence="11" id="KW-1185">Reference proteome</keyword>
<evidence type="ECO:0000313" key="11">
    <source>
        <dbReference type="Proteomes" id="UP000242329"/>
    </source>
</evidence>
<dbReference type="GO" id="GO:0005737">
    <property type="term" value="C:cytoplasm"/>
    <property type="evidence" value="ECO:0007669"/>
    <property type="project" value="UniProtKB-SubCell"/>
</dbReference>
<dbReference type="RefSeq" id="WP_084728426.1">
    <property type="nucleotide sequence ID" value="NZ_FQWY01000031.1"/>
</dbReference>
<dbReference type="GO" id="GO:0006777">
    <property type="term" value="P:Mo-molybdopterin cofactor biosynthetic process"/>
    <property type="evidence" value="ECO:0007669"/>
    <property type="project" value="UniProtKB-KW"/>
</dbReference>
<evidence type="ECO:0000256" key="8">
    <source>
        <dbReference type="HAMAP-Rule" id="MF_00316"/>
    </source>
</evidence>
<comment type="caution">
    <text evidence="8">Lacks conserved residue(s) required for the propagation of feature annotation.</text>
</comment>
<evidence type="ECO:0000256" key="3">
    <source>
        <dbReference type="ARBA" id="ARBA00022723"/>
    </source>
</evidence>
<dbReference type="EC" id="2.7.7.77" evidence="8"/>
<keyword evidence="7 8" id="KW-0501">Molybdenum cofactor biosynthesis</keyword>
<dbReference type="GO" id="GO:0061603">
    <property type="term" value="F:molybdenum cofactor guanylyltransferase activity"/>
    <property type="evidence" value="ECO:0007669"/>
    <property type="project" value="UniProtKB-EC"/>
</dbReference>
<dbReference type="GO" id="GO:0046872">
    <property type="term" value="F:metal ion binding"/>
    <property type="evidence" value="ECO:0007669"/>
    <property type="project" value="UniProtKB-KW"/>
</dbReference>
<keyword evidence="1 8" id="KW-0963">Cytoplasm</keyword>
<dbReference type="Gene3D" id="3.90.550.10">
    <property type="entry name" value="Spore Coat Polysaccharide Biosynthesis Protein SpsA, Chain A"/>
    <property type="match status" value="1"/>
</dbReference>
<feature type="binding site" evidence="8">
    <location>
        <position position="96"/>
    </location>
    <ligand>
        <name>Mg(2+)</name>
        <dbReference type="ChEBI" id="CHEBI:18420"/>
    </ligand>
</feature>
<dbReference type="InterPro" id="IPR025877">
    <property type="entry name" value="MobA-like_NTP_Trfase"/>
</dbReference>
<sequence>MKKATGVILAGGKSSRMNFNNKAFLYIRGKRIIEIIRDKFVSFFEETIIISNDPWLYEYLGVPVYRDVYPGLGPMSGIHAGLTYASHDAIFALACDMPFINMQMVDYMLEKLNSYDAVVPRIDDFLHMTAAVYSRRCLPQLTYNLQNQKLKMALLFAELKALALEEEEIQMFGDKSEMFHNINQEEDLLKAEKIARRLLL</sequence>
<evidence type="ECO:0000256" key="4">
    <source>
        <dbReference type="ARBA" id="ARBA00022741"/>
    </source>
</evidence>
<comment type="catalytic activity">
    <reaction evidence="8">
        <text>Mo-molybdopterin + GTP + H(+) = Mo-molybdopterin guanine dinucleotide + diphosphate</text>
        <dbReference type="Rhea" id="RHEA:34243"/>
        <dbReference type="ChEBI" id="CHEBI:15378"/>
        <dbReference type="ChEBI" id="CHEBI:33019"/>
        <dbReference type="ChEBI" id="CHEBI:37565"/>
        <dbReference type="ChEBI" id="CHEBI:71302"/>
        <dbReference type="ChEBI" id="CHEBI:71310"/>
        <dbReference type="EC" id="2.7.7.77"/>
    </reaction>
</comment>
<gene>
    <name evidence="8" type="primary">mobA</name>
    <name evidence="10" type="ORF">SAMN02745221_01705</name>
</gene>
<dbReference type="Pfam" id="PF12804">
    <property type="entry name" value="NTP_transf_3"/>
    <property type="match status" value="1"/>
</dbReference>
<protein>
    <recommendedName>
        <fullName evidence="8">Probable molybdenum cofactor guanylyltransferase</fullName>
        <shortName evidence="8">MoCo guanylyltransferase</shortName>
        <ecNumber evidence="8">2.7.7.77</ecNumber>
    </recommendedName>
    <alternativeName>
        <fullName evidence="8">GTP:molybdopterin guanylyltransferase</fullName>
    </alternativeName>
    <alternativeName>
        <fullName evidence="8">Mo-MPT guanylyltransferase</fullName>
    </alternativeName>
    <alternativeName>
        <fullName evidence="8">Molybdopterin guanylyltransferase</fullName>
    </alternativeName>
    <alternativeName>
        <fullName evidence="8">Molybdopterin-guanine dinucleotide synthase</fullName>
        <shortName evidence="8">MGD synthase</shortName>
    </alternativeName>
</protein>
<feature type="domain" description="MobA-like NTP transferase" evidence="9">
    <location>
        <begin position="6"/>
        <end position="154"/>
    </location>
</feature>
<keyword evidence="6 8" id="KW-0342">GTP-binding</keyword>
<proteinExistence type="inferred from homology"/>
<dbReference type="GO" id="GO:0005525">
    <property type="term" value="F:GTP binding"/>
    <property type="evidence" value="ECO:0007669"/>
    <property type="project" value="UniProtKB-UniRule"/>
</dbReference>
<dbReference type="HAMAP" id="MF_00316">
    <property type="entry name" value="MobA"/>
    <property type="match status" value="1"/>
</dbReference>
<organism evidence="10 11">
    <name type="scientific">Thermosyntropha lipolytica DSM 11003</name>
    <dbReference type="NCBI Taxonomy" id="1123382"/>
    <lineage>
        <taxon>Bacteria</taxon>
        <taxon>Bacillati</taxon>
        <taxon>Bacillota</taxon>
        <taxon>Clostridia</taxon>
        <taxon>Eubacteriales</taxon>
        <taxon>Syntrophomonadaceae</taxon>
        <taxon>Thermosyntropha</taxon>
    </lineage>
</organism>
<dbReference type="PANTHER" id="PTHR19136">
    <property type="entry name" value="MOLYBDENUM COFACTOR GUANYLYLTRANSFERASE"/>
    <property type="match status" value="1"/>
</dbReference>
<dbReference type="OrthoDB" id="9786803at2"/>
<comment type="cofactor">
    <cofactor evidence="8">
        <name>Mg(2+)</name>
        <dbReference type="ChEBI" id="CHEBI:18420"/>
    </cofactor>
</comment>
<evidence type="ECO:0000256" key="2">
    <source>
        <dbReference type="ARBA" id="ARBA00022679"/>
    </source>
</evidence>
<dbReference type="InterPro" id="IPR029044">
    <property type="entry name" value="Nucleotide-diphossugar_trans"/>
</dbReference>
<feature type="binding site" evidence="8">
    <location>
        <position position="67"/>
    </location>
    <ligand>
        <name>GTP</name>
        <dbReference type="ChEBI" id="CHEBI:37565"/>
    </ligand>
</feature>
<dbReference type="STRING" id="1123382.SAMN02745221_01705"/>
<keyword evidence="3 8" id="KW-0479">Metal-binding</keyword>
<accession>A0A1M5QBM4</accession>
<evidence type="ECO:0000313" key="10">
    <source>
        <dbReference type="EMBL" id="SHH10913.1"/>
    </source>
</evidence>
<dbReference type="SUPFAM" id="SSF53448">
    <property type="entry name" value="Nucleotide-diphospho-sugar transferases"/>
    <property type="match status" value="1"/>
</dbReference>
<comment type="subcellular location">
    <subcellularLocation>
        <location evidence="8">Cytoplasm</location>
    </subcellularLocation>
</comment>
<comment type="domain">
    <text evidence="8">The N-terminal domain determines nucleotide recognition and specific binding, while the C-terminal domain determines the specific binding to the target protein.</text>
</comment>
<evidence type="ECO:0000256" key="7">
    <source>
        <dbReference type="ARBA" id="ARBA00023150"/>
    </source>
</evidence>
<dbReference type="AlphaFoldDB" id="A0A1M5QBM4"/>
<keyword evidence="5 8" id="KW-0460">Magnesium</keyword>
<dbReference type="PANTHER" id="PTHR19136:SF81">
    <property type="entry name" value="MOLYBDENUM COFACTOR GUANYLYLTRANSFERASE"/>
    <property type="match status" value="1"/>
</dbReference>
<name>A0A1M5QBM4_9FIRM</name>
<keyword evidence="10" id="KW-0548">Nucleotidyltransferase</keyword>
<comment type="function">
    <text evidence="8">Transfers a GMP moiety from GTP to Mo-molybdopterin (Mo-MPT) cofactor (Moco or molybdenum cofactor) to form Mo-molybdopterin guanine dinucleotide (Mo-MGD) cofactor.</text>
</comment>
<keyword evidence="4 8" id="KW-0547">Nucleotide-binding</keyword>
<dbReference type="Proteomes" id="UP000242329">
    <property type="component" value="Unassembled WGS sequence"/>
</dbReference>